<protein>
    <submittedName>
        <fullName evidence="2">Uncharacterized protein</fullName>
    </submittedName>
</protein>
<dbReference type="AlphaFoldDB" id="A0A0J1H245"/>
<sequence>MFSIIGCLSMLVLQLGELSLSNQGMNPSSAVEWLLVDTIWLAMLAIGLFPALTATANKHSQG</sequence>
<dbReference type="Proteomes" id="UP000036097">
    <property type="component" value="Unassembled WGS sequence"/>
</dbReference>
<comment type="caution">
    <text evidence="2">The sequence shown here is derived from an EMBL/GenBank/DDBJ whole genome shotgun (WGS) entry which is preliminary data.</text>
</comment>
<keyword evidence="1" id="KW-1133">Transmembrane helix</keyword>
<gene>
    <name evidence="2" type="ORF">ABT56_10335</name>
</gene>
<dbReference type="EMBL" id="LDOT01000012">
    <property type="protein sequence ID" value="KLV05914.1"/>
    <property type="molecule type" value="Genomic_DNA"/>
</dbReference>
<keyword evidence="1" id="KW-0472">Membrane</keyword>
<organism evidence="2 3">
    <name type="scientific">Photobacterium aquae</name>
    <dbReference type="NCBI Taxonomy" id="1195763"/>
    <lineage>
        <taxon>Bacteria</taxon>
        <taxon>Pseudomonadati</taxon>
        <taxon>Pseudomonadota</taxon>
        <taxon>Gammaproteobacteria</taxon>
        <taxon>Vibrionales</taxon>
        <taxon>Vibrionaceae</taxon>
        <taxon>Photobacterium</taxon>
    </lineage>
</organism>
<proteinExistence type="predicted"/>
<keyword evidence="1" id="KW-0812">Transmembrane</keyword>
<evidence type="ECO:0000256" key="1">
    <source>
        <dbReference type="SAM" id="Phobius"/>
    </source>
</evidence>
<accession>A0A0J1H245</accession>
<evidence type="ECO:0000313" key="2">
    <source>
        <dbReference type="EMBL" id="KLV05914.1"/>
    </source>
</evidence>
<evidence type="ECO:0000313" key="3">
    <source>
        <dbReference type="Proteomes" id="UP000036097"/>
    </source>
</evidence>
<dbReference type="PATRIC" id="fig|1195763.3.peg.2164"/>
<reference evidence="2 3" key="1">
    <citation type="submission" date="2015-05" db="EMBL/GenBank/DDBJ databases">
        <title>Photobacterium galathea sp. nov.</title>
        <authorList>
            <person name="Machado H."/>
            <person name="Gram L."/>
        </authorList>
    </citation>
    <scope>NUCLEOTIDE SEQUENCE [LARGE SCALE GENOMIC DNA]</scope>
    <source>
        <strain evidence="2 3">CGMCC 1.12159</strain>
    </source>
</reference>
<keyword evidence="3" id="KW-1185">Reference proteome</keyword>
<name>A0A0J1H245_9GAMM</name>
<feature type="transmembrane region" description="Helical" evidence="1">
    <location>
        <begin position="30"/>
        <end position="52"/>
    </location>
</feature>